<keyword evidence="5" id="KW-1185">Reference proteome</keyword>
<accession>A0ABD6EN66</accession>
<dbReference type="SUPFAM" id="SSF50494">
    <property type="entry name" value="Trypsin-like serine proteases"/>
    <property type="match status" value="1"/>
</dbReference>
<dbReference type="InterPro" id="IPR009003">
    <property type="entry name" value="Peptidase_S1_PA"/>
</dbReference>
<dbReference type="InterPro" id="IPR043504">
    <property type="entry name" value="Peptidase_S1_PA_chymotrypsin"/>
</dbReference>
<keyword evidence="1" id="KW-1015">Disulfide bond</keyword>
<protein>
    <recommendedName>
        <fullName evidence="3">Peptidase S1 domain-containing protein</fullName>
    </recommendedName>
</protein>
<organism evidence="4 5">
    <name type="scientific">Gnathostoma spinigerum</name>
    <dbReference type="NCBI Taxonomy" id="75299"/>
    <lineage>
        <taxon>Eukaryota</taxon>
        <taxon>Metazoa</taxon>
        <taxon>Ecdysozoa</taxon>
        <taxon>Nematoda</taxon>
        <taxon>Chromadorea</taxon>
        <taxon>Rhabditida</taxon>
        <taxon>Spirurina</taxon>
        <taxon>Gnathostomatomorpha</taxon>
        <taxon>Gnathostomatoidea</taxon>
        <taxon>Gnathostomatidae</taxon>
        <taxon>Gnathostoma</taxon>
    </lineage>
</organism>
<gene>
    <name evidence="4" type="ORF">AB6A40_004439</name>
</gene>
<dbReference type="PANTHER" id="PTHR24256">
    <property type="entry name" value="TRYPTASE-RELATED"/>
    <property type="match status" value="1"/>
</dbReference>
<comment type="caution">
    <text evidence="4">The sequence shown here is derived from an EMBL/GenBank/DDBJ whole genome shotgun (WGS) entry which is preliminary data.</text>
</comment>
<dbReference type="PROSITE" id="PS50240">
    <property type="entry name" value="TRYPSIN_DOM"/>
    <property type="match status" value="1"/>
</dbReference>
<feature type="domain" description="Peptidase S1" evidence="3">
    <location>
        <begin position="1"/>
        <end position="181"/>
    </location>
</feature>
<dbReference type="InterPro" id="IPR001254">
    <property type="entry name" value="Trypsin_dom"/>
</dbReference>
<evidence type="ECO:0000313" key="5">
    <source>
        <dbReference type="Proteomes" id="UP001608902"/>
    </source>
</evidence>
<evidence type="ECO:0000256" key="2">
    <source>
        <dbReference type="ARBA" id="ARBA00024195"/>
    </source>
</evidence>
<dbReference type="AlphaFoldDB" id="A0ABD6EN66"/>
<comment type="similarity">
    <text evidence="2">Belongs to the peptidase S1 family. CLIP subfamily.</text>
</comment>
<dbReference type="Gene3D" id="2.40.10.10">
    <property type="entry name" value="Trypsin-like serine proteases"/>
    <property type="match status" value="2"/>
</dbReference>
<name>A0ABD6EN66_9BILA</name>
<evidence type="ECO:0000256" key="1">
    <source>
        <dbReference type="ARBA" id="ARBA00023157"/>
    </source>
</evidence>
<proteinExistence type="inferred from homology"/>
<dbReference type="InterPro" id="IPR051487">
    <property type="entry name" value="Ser/Thr_Proteases_Immune/Dev"/>
</dbReference>
<dbReference type="Pfam" id="PF00089">
    <property type="entry name" value="Trypsin"/>
    <property type="match status" value="1"/>
</dbReference>
<dbReference type="EMBL" id="JBGFUD010002563">
    <property type="protein sequence ID" value="MFH4977730.1"/>
    <property type="molecule type" value="Genomic_DNA"/>
</dbReference>
<dbReference type="Proteomes" id="UP001608902">
    <property type="component" value="Unassembled WGS sequence"/>
</dbReference>
<evidence type="ECO:0000313" key="4">
    <source>
        <dbReference type="EMBL" id="MFH4977730.1"/>
    </source>
</evidence>
<sequence>MTFSAAFATVTVNDYSLMAWDTAEFSVTASNFKIIEEFKESGLAKDDLALVILDEEIDLCHLHRVRMVALPDQHETIIPFILGKRSMCFALGWGLTESGLTAPTLRKTVLIITRVLGETGSTDWRDRHYTLAAVGHNFSTKPCEGDSGGPVLCNISGRIVQLTTQPYLMLTYVVTFTTAFF</sequence>
<evidence type="ECO:0000259" key="3">
    <source>
        <dbReference type="PROSITE" id="PS50240"/>
    </source>
</evidence>
<reference evidence="4 5" key="1">
    <citation type="submission" date="2024-08" db="EMBL/GenBank/DDBJ databases">
        <title>Gnathostoma spinigerum genome.</title>
        <authorList>
            <person name="Gonzalez-Bertolin B."/>
            <person name="Monzon S."/>
            <person name="Zaballos A."/>
            <person name="Jimenez P."/>
            <person name="Dekumyoy P."/>
            <person name="Varona S."/>
            <person name="Cuesta I."/>
            <person name="Sumanam S."/>
            <person name="Adisakwattana P."/>
            <person name="Gasser R.B."/>
            <person name="Hernandez-Gonzalez A."/>
            <person name="Young N.D."/>
            <person name="Perteguer M.J."/>
        </authorList>
    </citation>
    <scope>NUCLEOTIDE SEQUENCE [LARGE SCALE GENOMIC DNA]</scope>
    <source>
        <strain evidence="4">AL3</strain>
        <tissue evidence="4">Liver</tissue>
    </source>
</reference>